<dbReference type="EMBL" id="VIIS01001865">
    <property type="protein sequence ID" value="KAF0291614.1"/>
    <property type="molecule type" value="Genomic_DNA"/>
</dbReference>
<keyword evidence="3" id="KW-1185">Reference proteome</keyword>
<dbReference type="SUPFAM" id="SSF53098">
    <property type="entry name" value="Ribonuclease H-like"/>
    <property type="match status" value="1"/>
</dbReference>
<name>A0A6A4VJB6_AMPAM</name>
<accession>A0A6A4VJB6</accession>
<evidence type="ECO:0000313" key="3">
    <source>
        <dbReference type="Proteomes" id="UP000440578"/>
    </source>
</evidence>
<dbReference type="AlphaFoldDB" id="A0A6A4VJB6"/>
<feature type="compositionally biased region" description="Low complexity" evidence="1">
    <location>
        <begin position="75"/>
        <end position="123"/>
    </location>
</feature>
<organism evidence="2 3">
    <name type="scientific">Amphibalanus amphitrite</name>
    <name type="common">Striped barnacle</name>
    <name type="synonym">Balanus amphitrite</name>
    <dbReference type="NCBI Taxonomy" id="1232801"/>
    <lineage>
        <taxon>Eukaryota</taxon>
        <taxon>Metazoa</taxon>
        <taxon>Ecdysozoa</taxon>
        <taxon>Arthropoda</taxon>
        <taxon>Crustacea</taxon>
        <taxon>Multicrustacea</taxon>
        <taxon>Cirripedia</taxon>
        <taxon>Thoracica</taxon>
        <taxon>Thoracicalcarea</taxon>
        <taxon>Balanomorpha</taxon>
        <taxon>Balanoidea</taxon>
        <taxon>Balanidae</taxon>
        <taxon>Amphibalaninae</taxon>
        <taxon>Amphibalanus</taxon>
    </lineage>
</organism>
<dbReference type="InterPro" id="IPR012337">
    <property type="entry name" value="RNaseH-like_sf"/>
</dbReference>
<feature type="region of interest" description="Disordered" evidence="1">
    <location>
        <begin position="49"/>
        <end position="156"/>
    </location>
</feature>
<evidence type="ECO:0000313" key="2">
    <source>
        <dbReference type="EMBL" id="KAF0291614.1"/>
    </source>
</evidence>
<gene>
    <name evidence="2" type="ORF">FJT64_010287</name>
</gene>
<protein>
    <submittedName>
        <fullName evidence="2">Uncharacterized protein</fullName>
    </submittedName>
</protein>
<feature type="region of interest" description="Disordered" evidence="1">
    <location>
        <begin position="250"/>
        <end position="281"/>
    </location>
</feature>
<comment type="caution">
    <text evidence="2">The sequence shown here is derived from an EMBL/GenBank/DDBJ whole genome shotgun (WGS) entry which is preliminary data.</text>
</comment>
<proteinExistence type="predicted"/>
<dbReference type="Proteomes" id="UP000440578">
    <property type="component" value="Unassembled WGS sequence"/>
</dbReference>
<evidence type="ECO:0000256" key="1">
    <source>
        <dbReference type="SAM" id="MobiDB-lite"/>
    </source>
</evidence>
<reference evidence="2 3" key="1">
    <citation type="submission" date="2019-07" db="EMBL/GenBank/DDBJ databases">
        <title>Draft genome assembly of a fouling barnacle, Amphibalanus amphitrite (Darwin, 1854): The first reference genome for Thecostraca.</title>
        <authorList>
            <person name="Kim W."/>
        </authorList>
    </citation>
    <scope>NUCLEOTIDE SEQUENCE [LARGE SCALE GENOMIC DNA]</scope>
    <source>
        <strain evidence="2">SNU_AA5</strain>
        <tissue evidence="2">Soma without cirri and trophi</tissue>
    </source>
</reference>
<feature type="compositionally biased region" description="Basic residues" evidence="1">
    <location>
        <begin position="257"/>
        <end position="267"/>
    </location>
</feature>
<sequence length="281" mass="29632">MAVLRSCLSDDAIKIVANFDLPETDRTCVAVILCRLEAYAVGQRAAGDARAWPGGLPASRAPEISDFDARPGEHPSSSAAFSDSAPDGDGAPASRATAKRAAGVTQSAATAQRAAGAPQRAAGITQCAAGVTHARPARHKRPAPPRARLAPGEQPECVLSGSPLAADLELAVDDPAISVSPVALDEAPTRPFQHQCADLYEDSRRYFLVAVDPFSGWQVVRSLGKTATTAQLKQELRSIFRVAPEGFWSAGSSQNRPPRHRRHRRRCSSAAPSATGADLWA</sequence>